<reference evidence="3 4" key="1">
    <citation type="submission" date="2020-03" db="EMBL/GenBank/DDBJ databases">
        <title>Genomic Encyclopedia of Type Strains, Phase IV (KMG-IV): sequencing the most valuable type-strain genomes for metagenomic binning, comparative biology and taxonomic classification.</title>
        <authorList>
            <person name="Goeker M."/>
        </authorList>
    </citation>
    <scope>NUCLEOTIDE SEQUENCE [LARGE SCALE GENOMIC DNA]</scope>
    <source>
        <strain evidence="3 4">DSM 102865</strain>
    </source>
</reference>
<organism evidence="3 4">
    <name type="scientific">Dyadobacter arcticus</name>
    <dbReference type="NCBI Taxonomy" id="1078754"/>
    <lineage>
        <taxon>Bacteria</taxon>
        <taxon>Pseudomonadati</taxon>
        <taxon>Bacteroidota</taxon>
        <taxon>Cytophagia</taxon>
        <taxon>Cytophagales</taxon>
        <taxon>Spirosomataceae</taxon>
        <taxon>Dyadobacter</taxon>
    </lineage>
</organism>
<keyword evidence="4" id="KW-1185">Reference proteome</keyword>
<dbReference type="EMBL" id="JAASQJ010000002">
    <property type="protein sequence ID" value="NIJ52525.1"/>
    <property type="molecule type" value="Genomic_DNA"/>
</dbReference>
<evidence type="ECO:0000256" key="1">
    <source>
        <dbReference type="PROSITE-ProRule" id="PRU00169"/>
    </source>
</evidence>
<dbReference type="Pfam" id="PF00072">
    <property type="entry name" value="Response_reg"/>
    <property type="match status" value="2"/>
</dbReference>
<dbReference type="InterPro" id="IPR052893">
    <property type="entry name" value="TCS_response_regulator"/>
</dbReference>
<dbReference type="Gene3D" id="3.40.50.2300">
    <property type="match status" value="2"/>
</dbReference>
<proteinExistence type="predicted"/>
<protein>
    <submittedName>
        <fullName evidence="3">CheY-like chemotaxis protein</fullName>
    </submittedName>
</protein>
<dbReference type="SMART" id="SM00448">
    <property type="entry name" value="REC"/>
    <property type="match status" value="2"/>
</dbReference>
<evidence type="ECO:0000313" key="4">
    <source>
        <dbReference type="Proteomes" id="UP001179181"/>
    </source>
</evidence>
<gene>
    <name evidence="3" type="ORF">FHS68_001695</name>
</gene>
<name>A0ABX0ULH1_9BACT</name>
<dbReference type="Proteomes" id="UP001179181">
    <property type="component" value="Unassembled WGS sequence"/>
</dbReference>
<dbReference type="PANTHER" id="PTHR44520">
    <property type="entry name" value="RESPONSE REGULATOR RCP1-RELATED"/>
    <property type="match status" value="1"/>
</dbReference>
<feature type="modified residue" description="4-aspartylphosphate" evidence="1">
    <location>
        <position position="207"/>
    </location>
</feature>
<dbReference type="PANTHER" id="PTHR44520:SF2">
    <property type="entry name" value="RESPONSE REGULATOR RCP1"/>
    <property type="match status" value="1"/>
</dbReference>
<feature type="domain" description="Response regulatory" evidence="2">
    <location>
        <begin position="150"/>
        <end position="278"/>
    </location>
</feature>
<dbReference type="InterPro" id="IPR011006">
    <property type="entry name" value="CheY-like_superfamily"/>
</dbReference>
<dbReference type="PROSITE" id="PS50110">
    <property type="entry name" value="RESPONSE_REGULATORY"/>
    <property type="match status" value="2"/>
</dbReference>
<dbReference type="SUPFAM" id="SSF52172">
    <property type="entry name" value="CheY-like"/>
    <property type="match status" value="2"/>
</dbReference>
<feature type="modified residue" description="4-aspartylphosphate" evidence="1">
    <location>
        <position position="60"/>
    </location>
</feature>
<comment type="caution">
    <text evidence="3">The sequence shown here is derived from an EMBL/GenBank/DDBJ whole genome shotgun (WGS) entry which is preliminary data.</text>
</comment>
<dbReference type="RefSeq" id="WP_167269060.1">
    <property type="nucleotide sequence ID" value="NZ_JAASQJ010000002.1"/>
</dbReference>
<evidence type="ECO:0000259" key="2">
    <source>
        <dbReference type="PROSITE" id="PS50110"/>
    </source>
</evidence>
<sequence length="295" mass="33370">MQANKTVYIVDDDTDDRMLIREALENEIKDIEIIEIHDGQLLLEALPQDQADQPALILMDMNMPRVSGLEALEQIKSNPFYRHIPVMMVSTTSNQDLIKHCYNQGANAFIIKPVNYSGYLQIAQAVNVCFLNNYRGIDEQVISKNFRNKSILVVEDNNDHWEMIEMALKRALPDIALIHKSDQSSTLDFLANEYASVKPPIEMILLDLYLPARHDGLGLLADIRNFMTTQNLPAVPVIVLSYSNHPKDRTASYAGQASAYLLKSADPAKSFSKLRDVCSFWWDTIALPQPLHKGL</sequence>
<keyword evidence="1" id="KW-0597">Phosphoprotein</keyword>
<feature type="domain" description="Response regulatory" evidence="2">
    <location>
        <begin position="6"/>
        <end position="127"/>
    </location>
</feature>
<accession>A0ABX0ULH1</accession>
<evidence type="ECO:0000313" key="3">
    <source>
        <dbReference type="EMBL" id="NIJ52525.1"/>
    </source>
</evidence>
<dbReference type="InterPro" id="IPR001789">
    <property type="entry name" value="Sig_transdc_resp-reg_receiver"/>
</dbReference>